<dbReference type="RefSeq" id="WP_147058117.1">
    <property type="nucleotide sequence ID" value="NZ_CP042437.1"/>
</dbReference>
<keyword evidence="1" id="KW-0175">Coiled coil</keyword>
<dbReference type="Gene3D" id="3.40.50.300">
    <property type="entry name" value="P-loop containing nucleotide triphosphate hydrolases"/>
    <property type="match status" value="2"/>
</dbReference>
<evidence type="ECO:0000313" key="3">
    <source>
        <dbReference type="EMBL" id="QEC78975.1"/>
    </source>
</evidence>
<reference evidence="3 4" key="1">
    <citation type="journal article" date="2013" name="J. Microbiol.">
        <title>Mucilaginibacter ginsenosidivorax sp. nov., with ginsenoside converting activity isolated from sediment.</title>
        <authorList>
            <person name="Kim J.K."/>
            <person name="Choi T.E."/>
            <person name="Liu Q.M."/>
            <person name="Park H.Y."/>
            <person name="Yi T.H."/>
            <person name="Yoon M.H."/>
            <person name="Kim S.C."/>
            <person name="Im W.T."/>
        </authorList>
    </citation>
    <scope>NUCLEOTIDE SEQUENCE [LARGE SCALE GENOMIC DNA]</scope>
    <source>
        <strain evidence="3 4">KHI28</strain>
    </source>
</reference>
<protein>
    <submittedName>
        <fullName evidence="3">AAA family ATPase</fullName>
    </submittedName>
</protein>
<dbReference type="Pfam" id="PF13476">
    <property type="entry name" value="AAA_23"/>
    <property type="match status" value="1"/>
</dbReference>
<dbReference type="InterPro" id="IPR038729">
    <property type="entry name" value="Rad50/SbcC_AAA"/>
</dbReference>
<sequence length="1221" mass="135966">MKILSVKFLNLNSLSGAHEIRFDKAPFTDSGLFAITGPTGAGKTTLLDAITVALYGRVHRHEKDVEETMSRHTAESYAEVEFEVKDKIYRAKWSQKRARGKIDGNLLGEKMELSEVSTGKILGDHTLKNTKAAIVELSGLDYHQFLRSVILSQGDFTKFLKANENERSELLEKITDTGIYSKISSYIFIRQRIEKEKLDSLTEKLEDTVVLSAEELQSHHARLTELGINEKNQKAEVAKIQSQITWVAAINNLTKNVEQQVAELSEKETLHIEKQKDFHALTQHELAVGFRPQLIEIKTIREQADGIHSELGKLTDALPGYQASAETALSELQLAVTTAGQAQEELTAKGPLLEKISRMDTGLQSLSRQVGQLKISVQQAKQIVDDLKFKKEQRVLTAGQLVEQISQLENWLLENEKDKGLEASIATLKQYQQRLNEQETGIQGLIAQKGQAQLAEQTALHQAEQNEAEITKYGKELKEKQLLVDSLTIELGKVLDGKTRESIADDCLQLPSIVQLYEQQHRTAINYNNLLIQRYELTNAIANLKSGVDQKTSALKTLESEYKSAKEQLADLRELVLIQERIHKYEADRDTLKDGEPCPLCGAVHHPYITDQVGARITLAEQKRNDQETLVNKLSQQLQDAALALNTQAVTMSGKEKELTGVSGTLTALQDEFSVDNVKLPTSLAIDKPEEIIVVISAKQKLLDALKNQMLTVGTTEKQLQTAQNSYATAKQKLQDAQGESLMIAERINRYQAELARVADLLVETNQKRESVRSLITNLLQPLGLSIEEPRSEQILINRAATYAKSTQDVQQLLVQQSALKSEIASIETTLNIRQTEWETAGGNLKSEENQLQRKRSERTGLFGDKDPIVERSRLEQAVSVAIKQKDTAQENRQHKKQLADQTAGRIAEEKNEHASLLSKLENLNTNLLALLNEKGITDISTLQTLFLPADTAAQISQLQKELESSIGGLKGRIAATSKDLSHEKAKALTEEPVETLTEKQEALDIQLSLLNQEIGKLKQVLHNDSLTRDKFTEIAKQIEMQKLEFTRWNNLNAMIGSSDGKKFSRFAQGLTLTRLTDLANLHLQKLSDRYQIFKSTENDLELLIVDGYQADVIRPMASLSGGESFLVSLALALGLSDLASHKVQINSLFIDEGFGTLDAETLDIAITALENLQAKGKSIGIISHVEALKERIGTQIQLSKQPGGVSKIKVTEYGKELFEA</sequence>
<gene>
    <name evidence="3" type="ORF">FSB76_24620</name>
</gene>
<dbReference type="KEGG" id="mgk:FSB76_24620"/>
<evidence type="ECO:0000259" key="2">
    <source>
        <dbReference type="Pfam" id="PF13476"/>
    </source>
</evidence>
<dbReference type="SUPFAM" id="SSF52540">
    <property type="entry name" value="P-loop containing nucleoside triphosphate hydrolases"/>
    <property type="match status" value="1"/>
</dbReference>
<evidence type="ECO:0000256" key="1">
    <source>
        <dbReference type="SAM" id="Coils"/>
    </source>
</evidence>
<dbReference type="AlphaFoldDB" id="A0A5B8W7P0"/>
<dbReference type="GO" id="GO:0006302">
    <property type="term" value="P:double-strand break repair"/>
    <property type="evidence" value="ECO:0007669"/>
    <property type="project" value="InterPro"/>
</dbReference>
<organism evidence="3 4">
    <name type="scientific">Mucilaginibacter ginsenosidivorax</name>
    <dbReference type="NCBI Taxonomy" id="862126"/>
    <lineage>
        <taxon>Bacteria</taxon>
        <taxon>Pseudomonadati</taxon>
        <taxon>Bacteroidota</taxon>
        <taxon>Sphingobacteriia</taxon>
        <taxon>Sphingobacteriales</taxon>
        <taxon>Sphingobacteriaceae</taxon>
        <taxon>Mucilaginibacter</taxon>
    </lineage>
</organism>
<dbReference type="Pfam" id="PF13558">
    <property type="entry name" value="SbcC_Walker_B"/>
    <property type="match status" value="1"/>
</dbReference>
<feature type="coiled-coil region" evidence="1">
    <location>
        <begin position="541"/>
        <end position="575"/>
    </location>
</feature>
<name>A0A5B8W7P0_9SPHI</name>
<evidence type="ECO:0000313" key="4">
    <source>
        <dbReference type="Proteomes" id="UP000321362"/>
    </source>
</evidence>
<proteinExistence type="predicted"/>
<dbReference type="GO" id="GO:0016887">
    <property type="term" value="F:ATP hydrolysis activity"/>
    <property type="evidence" value="ECO:0007669"/>
    <property type="project" value="InterPro"/>
</dbReference>
<dbReference type="EMBL" id="CP042437">
    <property type="protein sequence ID" value="QEC78975.1"/>
    <property type="molecule type" value="Genomic_DNA"/>
</dbReference>
<feature type="domain" description="Rad50/SbcC-type AAA" evidence="2">
    <location>
        <begin position="9"/>
        <end position="244"/>
    </location>
</feature>
<dbReference type="PANTHER" id="PTHR32114:SF2">
    <property type="entry name" value="ABC TRANSPORTER ABCH.3"/>
    <property type="match status" value="1"/>
</dbReference>
<feature type="coiled-coil region" evidence="1">
    <location>
        <begin position="720"/>
        <end position="768"/>
    </location>
</feature>
<dbReference type="InterPro" id="IPR027417">
    <property type="entry name" value="P-loop_NTPase"/>
</dbReference>
<dbReference type="OrthoDB" id="9795626at2"/>
<accession>A0A5B8W7P0</accession>
<dbReference type="PANTHER" id="PTHR32114">
    <property type="entry name" value="ABC TRANSPORTER ABCH.3"/>
    <property type="match status" value="1"/>
</dbReference>
<keyword evidence="4" id="KW-1185">Reference proteome</keyword>
<feature type="coiled-coil region" evidence="1">
    <location>
        <begin position="872"/>
        <end position="934"/>
    </location>
</feature>
<dbReference type="Proteomes" id="UP000321362">
    <property type="component" value="Chromosome"/>
</dbReference>